<dbReference type="Proteomes" id="UP000664480">
    <property type="component" value="Unassembled WGS sequence"/>
</dbReference>
<keyword evidence="2" id="KW-1185">Reference proteome</keyword>
<evidence type="ECO:0000313" key="2">
    <source>
        <dbReference type="Proteomes" id="UP000664480"/>
    </source>
</evidence>
<proteinExistence type="predicted"/>
<dbReference type="RefSeq" id="WP_206586063.1">
    <property type="nucleotide sequence ID" value="NZ_JAFKCU010000002.1"/>
</dbReference>
<gene>
    <name evidence="1" type="ORF">J0A69_08120</name>
</gene>
<protein>
    <submittedName>
        <fullName evidence="1">Lipocalin family protein</fullName>
    </submittedName>
</protein>
<reference evidence="1 2" key="1">
    <citation type="submission" date="2021-03" db="EMBL/GenBank/DDBJ databases">
        <title>novel species isolated from a fishpond in China.</title>
        <authorList>
            <person name="Lu H."/>
            <person name="Cai Z."/>
        </authorList>
    </citation>
    <scope>NUCLEOTIDE SEQUENCE [LARGE SCALE GENOMIC DNA]</scope>
    <source>
        <strain evidence="1 2">YJ13C</strain>
    </source>
</reference>
<accession>A0ABS3CE80</accession>
<evidence type="ECO:0000313" key="1">
    <source>
        <dbReference type="EMBL" id="MBN7815388.1"/>
    </source>
</evidence>
<name>A0ABS3CE80_9BACT</name>
<dbReference type="EMBL" id="JAFKCU010000002">
    <property type="protein sequence ID" value="MBN7815388.1"/>
    <property type="molecule type" value="Genomic_DNA"/>
</dbReference>
<comment type="caution">
    <text evidence="1">The sequence shown here is derived from an EMBL/GenBank/DDBJ whole genome shotgun (WGS) entry which is preliminary data.</text>
</comment>
<organism evidence="1 2">
    <name type="scientific">Algoriphagus pacificus</name>
    <dbReference type="NCBI Taxonomy" id="2811234"/>
    <lineage>
        <taxon>Bacteria</taxon>
        <taxon>Pseudomonadati</taxon>
        <taxon>Bacteroidota</taxon>
        <taxon>Cytophagia</taxon>
        <taxon>Cytophagales</taxon>
        <taxon>Cyclobacteriaceae</taxon>
        <taxon>Algoriphagus</taxon>
    </lineage>
</organism>
<sequence length="151" mass="17176">MNLSFISTLFLALVLGFSQIQFQELIGSWQLVDFDGIKKIKTSPEYLSSSKAFRADLEAKINYRLENTVYKFIPGDSLTYTDYVNKEIVLRKAKIELSEDNVLTIQEGKNVKQAKIISFDGNNLVIEPIGKDGKSGGKLFFERIVEKKEEK</sequence>